<dbReference type="GO" id="GO:0019645">
    <property type="term" value="P:anaerobic electron transport chain"/>
    <property type="evidence" value="ECO:0007669"/>
    <property type="project" value="TreeGrafter"/>
</dbReference>
<organism evidence="12 13">
    <name type="scientific">Trichloromonas acetexigens</name>
    <dbReference type="NCBI Taxonomy" id="38815"/>
    <lineage>
        <taxon>Bacteria</taxon>
        <taxon>Pseudomonadati</taxon>
        <taxon>Thermodesulfobacteriota</taxon>
        <taxon>Desulfuromonadia</taxon>
        <taxon>Desulfuromonadales</taxon>
        <taxon>Trichloromonadaceae</taxon>
        <taxon>Trichloromonas</taxon>
    </lineage>
</organism>
<dbReference type="Gene3D" id="3.90.10.10">
    <property type="entry name" value="Cytochrome C3"/>
    <property type="match status" value="1"/>
</dbReference>
<dbReference type="AlphaFoldDB" id="A0A550J8G7"/>
<dbReference type="GO" id="GO:0042279">
    <property type="term" value="F:nitrite reductase (cytochrome, ammonia-forming) activity"/>
    <property type="evidence" value="ECO:0007669"/>
    <property type="project" value="UniProtKB-EC"/>
</dbReference>
<comment type="similarity">
    <text evidence="2">Belongs to the cytochrome c-552 family.</text>
</comment>
<evidence type="ECO:0000313" key="13">
    <source>
        <dbReference type="Proteomes" id="UP000317155"/>
    </source>
</evidence>
<keyword evidence="5" id="KW-0479">Metal-binding</keyword>
<dbReference type="InterPro" id="IPR036280">
    <property type="entry name" value="Multihaem_cyt_sf"/>
</dbReference>
<evidence type="ECO:0000256" key="2">
    <source>
        <dbReference type="ARBA" id="ARBA00009288"/>
    </source>
</evidence>
<dbReference type="GO" id="GO:0030288">
    <property type="term" value="C:outer membrane-bounded periplasmic space"/>
    <property type="evidence" value="ECO:0007669"/>
    <property type="project" value="TreeGrafter"/>
</dbReference>
<keyword evidence="9" id="KW-0408">Iron</keyword>
<evidence type="ECO:0000256" key="5">
    <source>
        <dbReference type="ARBA" id="ARBA00022723"/>
    </source>
</evidence>
<evidence type="ECO:0000256" key="10">
    <source>
        <dbReference type="ARBA" id="ARBA00049131"/>
    </source>
</evidence>
<dbReference type="InterPro" id="IPR010177">
    <property type="entry name" value="Paired_CXXCH_1"/>
</dbReference>
<dbReference type="Pfam" id="PF09699">
    <property type="entry name" value="Paired_CXXCH_1"/>
    <property type="match status" value="2"/>
</dbReference>
<dbReference type="EMBL" id="VJVV01000010">
    <property type="protein sequence ID" value="TRO79481.1"/>
    <property type="molecule type" value="Genomic_DNA"/>
</dbReference>
<dbReference type="PANTHER" id="PTHR30633:SF0">
    <property type="entry name" value="CYTOCHROME C-552"/>
    <property type="match status" value="1"/>
</dbReference>
<dbReference type="GO" id="GO:0020037">
    <property type="term" value="F:heme binding"/>
    <property type="evidence" value="ECO:0007669"/>
    <property type="project" value="TreeGrafter"/>
</dbReference>
<accession>A0A550J8G7</accession>
<keyword evidence="7" id="KW-0106">Calcium</keyword>
<feature type="domain" description="Doubled CXXCH motif" evidence="11">
    <location>
        <begin position="241"/>
        <end position="291"/>
    </location>
</feature>
<name>A0A550J8G7_9BACT</name>
<comment type="caution">
    <text evidence="12">The sequence shown here is derived from an EMBL/GenBank/DDBJ whole genome shotgun (WGS) entry which is preliminary data.</text>
</comment>
<dbReference type="Proteomes" id="UP000317155">
    <property type="component" value="Unassembled WGS sequence"/>
</dbReference>
<evidence type="ECO:0000256" key="7">
    <source>
        <dbReference type="ARBA" id="ARBA00022837"/>
    </source>
</evidence>
<evidence type="ECO:0000313" key="12">
    <source>
        <dbReference type="EMBL" id="TRO79481.1"/>
    </source>
</evidence>
<evidence type="ECO:0000256" key="3">
    <source>
        <dbReference type="ARBA" id="ARBA00011887"/>
    </source>
</evidence>
<evidence type="ECO:0000256" key="1">
    <source>
        <dbReference type="ARBA" id="ARBA00004196"/>
    </source>
</evidence>
<proteinExistence type="inferred from homology"/>
<sequence length="379" mass="42383">MKAFVMRMLGSLWVVPVLFFLGLNLLSTAFIAQAQDNRQSKLQGSHGDPSVLPKTCRSCHRGMTMKITGEEQVCLQCHGSAQDRQNMVSRGYLKATATGDVQDIGEALRKPYRHPVLTVRGVHQGGETLPEEVSNAARHAECVDCHESHEVEKGKPFRGLKGRRIGNFVAEIEKEYELCYKCHSSSANLPTDATNKHAEFKITNPSFHPVEGEGRNHYVISLMEPYNEREEQPGDIAILTCSDCHGNDDPNGPKGPHGSIYEGLLVRNYEMEDQRPESPQAYALCYRCHDRSSILGNESFPYHALHIVGNPGNNELGTSCFTCHDAHGSTKYQYLIRFNEEFVSPNEDDKLEFRATGVATRHGECLLNCHGIEHNPRSY</sequence>
<dbReference type="EC" id="1.7.2.2" evidence="3"/>
<evidence type="ECO:0000256" key="8">
    <source>
        <dbReference type="ARBA" id="ARBA00023002"/>
    </source>
</evidence>
<keyword evidence="4" id="KW-0349">Heme</keyword>
<dbReference type="PANTHER" id="PTHR30633">
    <property type="entry name" value="CYTOCHROME C-552 RESPIRATORY NITRITE REDUCTASE"/>
    <property type="match status" value="1"/>
</dbReference>
<evidence type="ECO:0000259" key="11">
    <source>
        <dbReference type="Pfam" id="PF09699"/>
    </source>
</evidence>
<gene>
    <name evidence="12" type="ORF">FL622_13110</name>
</gene>
<keyword evidence="13" id="KW-1185">Reference proteome</keyword>
<dbReference type="SUPFAM" id="SSF48695">
    <property type="entry name" value="Multiheme cytochromes"/>
    <property type="match status" value="1"/>
</dbReference>
<evidence type="ECO:0000256" key="9">
    <source>
        <dbReference type="ARBA" id="ARBA00023004"/>
    </source>
</evidence>
<reference evidence="12 13" key="1">
    <citation type="submission" date="2019-07" db="EMBL/GenBank/DDBJ databases">
        <title>Insights of Desulfuromonas acetexigens electromicrobiology.</title>
        <authorList>
            <person name="Katuri K."/>
            <person name="Sapireddy V."/>
            <person name="Shaw D.R."/>
            <person name="Saikaly P."/>
        </authorList>
    </citation>
    <scope>NUCLEOTIDE SEQUENCE [LARGE SCALE GENOMIC DNA]</scope>
    <source>
        <strain evidence="12 13">2873</strain>
    </source>
</reference>
<comment type="subcellular location">
    <subcellularLocation>
        <location evidence="1">Cell envelope</location>
    </subcellularLocation>
</comment>
<feature type="domain" description="Doubled CXXCH motif" evidence="11">
    <location>
        <begin position="138"/>
        <end position="186"/>
    </location>
</feature>
<dbReference type="InterPro" id="IPR003321">
    <property type="entry name" value="Cyt_c552"/>
</dbReference>
<dbReference type="GO" id="GO:0046872">
    <property type="term" value="F:metal ion binding"/>
    <property type="evidence" value="ECO:0007669"/>
    <property type="project" value="UniProtKB-KW"/>
</dbReference>
<protein>
    <recommendedName>
        <fullName evidence="3">nitrite reductase (cytochrome; ammonia-forming)</fullName>
        <ecNumber evidence="3">1.7.2.2</ecNumber>
    </recommendedName>
</protein>
<keyword evidence="6" id="KW-0732">Signal</keyword>
<keyword evidence="8" id="KW-0560">Oxidoreductase</keyword>
<evidence type="ECO:0000256" key="4">
    <source>
        <dbReference type="ARBA" id="ARBA00022617"/>
    </source>
</evidence>
<comment type="catalytic activity">
    <reaction evidence="10">
        <text>6 Fe(III)-[cytochrome c] + NH4(+) + 2 H2O = 6 Fe(II)-[cytochrome c] + nitrite + 8 H(+)</text>
        <dbReference type="Rhea" id="RHEA:13089"/>
        <dbReference type="Rhea" id="RHEA-COMP:10350"/>
        <dbReference type="Rhea" id="RHEA-COMP:14399"/>
        <dbReference type="ChEBI" id="CHEBI:15377"/>
        <dbReference type="ChEBI" id="CHEBI:15378"/>
        <dbReference type="ChEBI" id="CHEBI:16301"/>
        <dbReference type="ChEBI" id="CHEBI:28938"/>
        <dbReference type="ChEBI" id="CHEBI:29033"/>
        <dbReference type="ChEBI" id="CHEBI:29034"/>
        <dbReference type="EC" id="1.7.2.2"/>
    </reaction>
</comment>
<evidence type="ECO:0000256" key="6">
    <source>
        <dbReference type="ARBA" id="ARBA00022729"/>
    </source>
</evidence>
<dbReference type="OrthoDB" id="5428211at2"/>